<protein>
    <submittedName>
        <fullName evidence="1">Uncharacterized protein</fullName>
    </submittedName>
</protein>
<accession>A0A8X7BMF2</accession>
<comment type="caution">
    <text evidence="1">The sequence shown here is derived from an EMBL/GenBank/DDBJ whole genome shotgun (WGS) entry which is preliminary data.</text>
</comment>
<reference evidence="1" key="1">
    <citation type="submission" date="2020-08" db="EMBL/GenBank/DDBJ databases">
        <title>Multicomponent nature underlies the extraordinary mechanical properties of spider dragline silk.</title>
        <authorList>
            <person name="Kono N."/>
            <person name="Nakamura H."/>
            <person name="Mori M."/>
            <person name="Yoshida Y."/>
            <person name="Ohtoshi R."/>
            <person name="Malay A.D."/>
            <person name="Moran D.A.P."/>
            <person name="Tomita M."/>
            <person name="Numata K."/>
            <person name="Arakawa K."/>
        </authorList>
    </citation>
    <scope>NUCLEOTIDE SEQUENCE</scope>
</reference>
<organism evidence="1 2">
    <name type="scientific">Trichonephila inaurata madagascariensis</name>
    <dbReference type="NCBI Taxonomy" id="2747483"/>
    <lineage>
        <taxon>Eukaryota</taxon>
        <taxon>Metazoa</taxon>
        <taxon>Ecdysozoa</taxon>
        <taxon>Arthropoda</taxon>
        <taxon>Chelicerata</taxon>
        <taxon>Arachnida</taxon>
        <taxon>Araneae</taxon>
        <taxon>Araneomorphae</taxon>
        <taxon>Entelegynae</taxon>
        <taxon>Araneoidea</taxon>
        <taxon>Nephilidae</taxon>
        <taxon>Trichonephila</taxon>
        <taxon>Trichonephila inaurata</taxon>
    </lineage>
</organism>
<proteinExistence type="predicted"/>
<sequence length="90" mass="10881">MKKIESDRRHMFRDKNIKKTLKTFAAVEQQETVYSERASSEIGYERLFLDFRRKKRKPKVASDAFLNSFISYFEERTQLRRNCIIQRGVN</sequence>
<dbReference type="Proteomes" id="UP000886998">
    <property type="component" value="Unassembled WGS sequence"/>
</dbReference>
<dbReference type="AlphaFoldDB" id="A0A8X7BMF2"/>
<evidence type="ECO:0000313" key="2">
    <source>
        <dbReference type="Proteomes" id="UP000886998"/>
    </source>
</evidence>
<gene>
    <name evidence="1" type="ORF">TNIN_291111</name>
</gene>
<name>A0A8X7BMF2_9ARAC</name>
<keyword evidence="2" id="KW-1185">Reference proteome</keyword>
<dbReference type="EMBL" id="BMAV01000315">
    <property type="protein sequence ID" value="GFY37471.1"/>
    <property type="molecule type" value="Genomic_DNA"/>
</dbReference>
<evidence type="ECO:0000313" key="1">
    <source>
        <dbReference type="EMBL" id="GFY37471.1"/>
    </source>
</evidence>